<accession>A0A081L8U8</accession>
<comment type="caution">
    <text evidence="5">The sequence shown here is derived from an EMBL/GenBank/DDBJ whole genome shotgun (WGS) entry which is preliminary data.</text>
</comment>
<dbReference type="PANTHER" id="PTHR33744">
    <property type="entry name" value="CARBOHYDRATE DIACID REGULATOR"/>
    <property type="match status" value="1"/>
</dbReference>
<dbReference type="InterPro" id="IPR008599">
    <property type="entry name" value="Diacid_rec"/>
</dbReference>
<evidence type="ECO:0000259" key="2">
    <source>
        <dbReference type="Pfam" id="PF05651"/>
    </source>
</evidence>
<dbReference type="InterPro" id="IPR042070">
    <property type="entry name" value="PucR_C-HTH_sf"/>
</dbReference>
<dbReference type="InterPro" id="IPR051448">
    <property type="entry name" value="CdaR-like_regulators"/>
</dbReference>
<keyword evidence="6" id="KW-1185">Reference proteome</keyword>
<dbReference type="Pfam" id="PF05651">
    <property type="entry name" value="Diacid_rec"/>
    <property type="match status" value="1"/>
</dbReference>
<dbReference type="OrthoDB" id="9792148at2"/>
<dbReference type="Gene3D" id="1.10.10.2840">
    <property type="entry name" value="PucR C-terminal helix-turn-helix domain"/>
    <property type="match status" value="1"/>
</dbReference>
<name>A0A081L8U8_9BACI</name>
<dbReference type="Proteomes" id="UP000028091">
    <property type="component" value="Unassembled WGS sequence"/>
</dbReference>
<dbReference type="InterPro" id="IPR041522">
    <property type="entry name" value="CdaR_GGDEF"/>
</dbReference>
<feature type="domain" description="Putative sugar diacid recognition" evidence="2">
    <location>
        <begin position="4"/>
        <end position="137"/>
    </location>
</feature>
<dbReference type="Pfam" id="PF13556">
    <property type="entry name" value="HTH_30"/>
    <property type="match status" value="1"/>
</dbReference>
<protein>
    <submittedName>
        <fullName evidence="5">Sugar diacid utilization regulator</fullName>
    </submittedName>
</protein>
<dbReference type="RefSeq" id="WP_034323355.1">
    <property type="nucleotide sequence ID" value="NZ_JBCMYH010000027.1"/>
</dbReference>
<evidence type="ECO:0000313" key="6">
    <source>
        <dbReference type="Proteomes" id="UP000028091"/>
    </source>
</evidence>
<organism evidence="5 6">
    <name type="scientific">Bacillus zhangzhouensis</name>
    <dbReference type="NCBI Taxonomy" id="1178540"/>
    <lineage>
        <taxon>Bacteria</taxon>
        <taxon>Bacillati</taxon>
        <taxon>Bacillota</taxon>
        <taxon>Bacilli</taxon>
        <taxon>Bacillales</taxon>
        <taxon>Bacillaceae</taxon>
        <taxon>Bacillus</taxon>
    </lineage>
</organism>
<sequence length="370" mass="42384">MQFLTSELAQEMVERTMHILHKNINVMNADGVIIGSGERKRIGQKHDGARLVLTSGNSVEIDQEKSFRLKGVMPGINLPICFREQVVGVIGITGEPEDIRHHAELVKMAAELVLEQSFLLERVQWRQRIESEIVNQLISDSDVGDHQLKNRATWLGMELDKRRMAIIFQPVPSSEDTVHKMMHAIQYDKNEADLLGMTFLHELILLRQPIPEQNLKLVVEQLQRAMVRAVGRQVLVGVGTVADDMSLLPLSFQQAGDALRLGKVLDSDESIFFFESYQLESLFMKAGTAEEENRWTDFYKSLTQETELVHTLKVYIEEGGDLQRCVDRLYIHRNTLRYRLDKIQAITGKDPRHVKQLMELYMAQLISQLP</sequence>
<evidence type="ECO:0000313" key="5">
    <source>
        <dbReference type="EMBL" id="KEP25674.1"/>
    </source>
</evidence>
<dbReference type="Pfam" id="PF17853">
    <property type="entry name" value="GGDEF_2"/>
    <property type="match status" value="1"/>
</dbReference>
<evidence type="ECO:0000259" key="4">
    <source>
        <dbReference type="Pfam" id="PF17853"/>
    </source>
</evidence>
<reference evidence="5 6" key="1">
    <citation type="submission" date="2012-09" db="EMBL/GenBank/DDBJ databases">
        <title>Genome Sequence of Bacillus sp. DW5-4.</title>
        <authorList>
            <person name="Lai Q."/>
            <person name="Liu Y."/>
            <person name="Shao Z."/>
        </authorList>
    </citation>
    <scope>NUCLEOTIDE SEQUENCE [LARGE SCALE GENOMIC DNA]</scope>
    <source>
        <strain evidence="5 6">DW5-4</strain>
    </source>
</reference>
<feature type="domain" description="CdaR GGDEF-like" evidence="4">
    <location>
        <begin position="145"/>
        <end position="261"/>
    </location>
</feature>
<dbReference type="AlphaFoldDB" id="A0A081L8U8"/>
<dbReference type="PANTHER" id="PTHR33744:SF15">
    <property type="entry name" value="CARBOHYDRATE DIACID REGULATOR"/>
    <property type="match status" value="1"/>
</dbReference>
<dbReference type="InterPro" id="IPR025736">
    <property type="entry name" value="PucR_C-HTH_dom"/>
</dbReference>
<evidence type="ECO:0000256" key="1">
    <source>
        <dbReference type="ARBA" id="ARBA00006754"/>
    </source>
</evidence>
<feature type="domain" description="PucR C-terminal helix-turn-helix" evidence="3">
    <location>
        <begin position="308"/>
        <end position="363"/>
    </location>
</feature>
<proteinExistence type="inferred from homology"/>
<dbReference type="EMBL" id="JOTP01000018">
    <property type="protein sequence ID" value="KEP25674.1"/>
    <property type="molecule type" value="Genomic_DNA"/>
</dbReference>
<gene>
    <name evidence="5" type="ORF">BA70_06220</name>
</gene>
<dbReference type="eggNOG" id="COG3835">
    <property type="taxonomic scope" value="Bacteria"/>
</dbReference>
<evidence type="ECO:0000259" key="3">
    <source>
        <dbReference type="Pfam" id="PF13556"/>
    </source>
</evidence>
<comment type="similarity">
    <text evidence="1">Belongs to the CdaR family.</text>
</comment>